<sequence>MIMKEFQYTVKDACGIHARPAGLLVKVAKGFASTATLEKGGKTCDLRKLMALMGMGVKQGDTVTIKVEGDDEAACAEAIQKFLSENV</sequence>
<keyword evidence="3" id="KW-0598">Phosphotransferase system</keyword>
<dbReference type="GO" id="GO:0005737">
    <property type="term" value="C:cytoplasm"/>
    <property type="evidence" value="ECO:0007669"/>
    <property type="project" value="UniProtKB-SubCell"/>
</dbReference>
<dbReference type="CDD" id="cd00367">
    <property type="entry name" value="PTS-HPr_like"/>
    <property type="match status" value="1"/>
</dbReference>
<dbReference type="EMBL" id="PRLA01000006">
    <property type="protein sequence ID" value="RAW49385.1"/>
    <property type="molecule type" value="Genomic_DNA"/>
</dbReference>
<reference evidence="6 8" key="1">
    <citation type="submission" date="2018-02" db="EMBL/GenBank/DDBJ databases">
        <title>Complete genome sequencing of Faecalibacterium prausnitzii strains isolated from the human gut.</title>
        <authorList>
            <person name="Fitzgerald B.C."/>
            <person name="Shkoporov A.N."/>
            <person name="Ross P.R."/>
            <person name="Hill C."/>
        </authorList>
    </citation>
    <scope>NUCLEOTIDE SEQUENCE [LARGE SCALE GENOMIC DNA]</scope>
    <source>
        <strain evidence="6 8">APC942/18-1</strain>
    </source>
</reference>
<evidence type="ECO:0000313" key="8">
    <source>
        <dbReference type="Proteomes" id="UP000250997"/>
    </source>
</evidence>
<dbReference type="InterPro" id="IPR050399">
    <property type="entry name" value="HPr"/>
</dbReference>
<organism evidence="5 10">
    <name type="scientific">Faecalibacterium prausnitzii</name>
    <dbReference type="NCBI Taxonomy" id="853"/>
    <lineage>
        <taxon>Bacteria</taxon>
        <taxon>Bacillati</taxon>
        <taxon>Bacillota</taxon>
        <taxon>Clostridia</taxon>
        <taxon>Eubacteriales</taxon>
        <taxon>Oscillospiraceae</taxon>
        <taxon>Faecalibacterium</taxon>
    </lineage>
</organism>
<dbReference type="PANTHER" id="PTHR33705:SF2">
    <property type="entry name" value="PHOSPHOCARRIER PROTEIN NPR"/>
    <property type="match status" value="1"/>
</dbReference>
<dbReference type="EMBL" id="JAGZYH010000005">
    <property type="protein sequence ID" value="MBS6620979.1"/>
    <property type="molecule type" value="Genomic_DNA"/>
</dbReference>
<proteinExistence type="predicted"/>
<dbReference type="Proteomes" id="UP000250997">
    <property type="component" value="Unassembled WGS sequence"/>
</dbReference>
<evidence type="ECO:0000256" key="3">
    <source>
        <dbReference type="ARBA" id="ARBA00022683"/>
    </source>
</evidence>
<feature type="domain" description="HPr" evidence="4">
    <location>
        <begin position="3"/>
        <end position="87"/>
    </location>
</feature>
<evidence type="ECO:0000313" key="7">
    <source>
        <dbReference type="EMBL" id="RGB93788.1"/>
    </source>
</evidence>
<dbReference type="Gene3D" id="3.30.1340.10">
    <property type="entry name" value="HPr-like"/>
    <property type="match status" value="1"/>
</dbReference>
<dbReference type="PRINTS" id="PR00107">
    <property type="entry name" value="PHOSPHOCPHPR"/>
</dbReference>
<dbReference type="GO" id="GO:0009401">
    <property type="term" value="P:phosphoenolpyruvate-dependent sugar phosphotransferase system"/>
    <property type="evidence" value="ECO:0007669"/>
    <property type="project" value="UniProtKB-KW"/>
</dbReference>
<dbReference type="PROSITE" id="PS51350">
    <property type="entry name" value="PTS_HPR_DOM"/>
    <property type="match status" value="1"/>
</dbReference>
<gene>
    <name evidence="6" type="ORF">C4N27_09470</name>
    <name evidence="7" type="ORF">DWZ46_00905</name>
    <name evidence="5" type="ORF">KH315_02255</name>
</gene>
<dbReference type="SUPFAM" id="SSF55594">
    <property type="entry name" value="HPr-like"/>
    <property type="match status" value="1"/>
</dbReference>
<keyword evidence="2" id="KW-0963">Cytoplasm</keyword>
<dbReference type="NCBIfam" id="TIGR01003">
    <property type="entry name" value="PTS_HPr_family"/>
    <property type="match status" value="1"/>
</dbReference>
<dbReference type="PANTHER" id="PTHR33705">
    <property type="entry name" value="PHOSPHOCARRIER PROTEIN HPR"/>
    <property type="match status" value="1"/>
</dbReference>
<dbReference type="Pfam" id="PF00381">
    <property type="entry name" value="PTS-HPr"/>
    <property type="match status" value="1"/>
</dbReference>
<evidence type="ECO:0000256" key="1">
    <source>
        <dbReference type="ARBA" id="ARBA00004496"/>
    </source>
</evidence>
<comment type="subcellular location">
    <subcellularLocation>
        <location evidence="1">Cytoplasm</location>
    </subcellularLocation>
</comment>
<evidence type="ECO:0000259" key="4">
    <source>
        <dbReference type="PROSITE" id="PS51350"/>
    </source>
</evidence>
<dbReference type="RefSeq" id="WP_149793936.1">
    <property type="nucleotide sequence ID" value="NZ_CP026548.1"/>
</dbReference>
<reference evidence="5" key="3">
    <citation type="submission" date="2021-02" db="EMBL/GenBank/DDBJ databases">
        <title>Infant gut strain persistence is associated with maternal origin, phylogeny, and functional potential including surface adhesion and iron acquisition.</title>
        <authorList>
            <person name="Lou Y.C."/>
        </authorList>
    </citation>
    <scope>NUCLEOTIDE SEQUENCE</scope>
    <source>
        <strain evidence="5">L2_039_000G1_dasL2_039_000G1_maxbin2.maxbin.077</strain>
    </source>
</reference>
<dbReference type="InterPro" id="IPR000032">
    <property type="entry name" value="HPr-like"/>
</dbReference>
<evidence type="ECO:0000313" key="9">
    <source>
        <dbReference type="Proteomes" id="UP000260991"/>
    </source>
</evidence>
<accession>A0A329TJ00</accession>
<dbReference type="Proteomes" id="UP000260991">
    <property type="component" value="Unassembled WGS sequence"/>
</dbReference>
<dbReference type="InterPro" id="IPR035895">
    <property type="entry name" value="HPr-like_sf"/>
</dbReference>
<dbReference type="EMBL" id="QVER01000001">
    <property type="protein sequence ID" value="RGB93788.1"/>
    <property type="molecule type" value="Genomic_DNA"/>
</dbReference>
<protein>
    <submittedName>
        <fullName evidence="5">HPr family phosphocarrier protein</fullName>
    </submittedName>
</protein>
<dbReference type="Proteomes" id="UP000811365">
    <property type="component" value="Unassembled WGS sequence"/>
</dbReference>
<evidence type="ECO:0000313" key="6">
    <source>
        <dbReference type="EMBL" id="RAW49385.1"/>
    </source>
</evidence>
<evidence type="ECO:0000256" key="2">
    <source>
        <dbReference type="ARBA" id="ARBA00022490"/>
    </source>
</evidence>
<name>A0A329TJ00_9FIRM</name>
<dbReference type="AlphaFoldDB" id="A0A329TJ00"/>
<evidence type="ECO:0000313" key="5">
    <source>
        <dbReference type="EMBL" id="MBS6620979.1"/>
    </source>
</evidence>
<comment type="caution">
    <text evidence="5">The sequence shown here is derived from an EMBL/GenBank/DDBJ whole genome shotgun (WGS) entry which is preliminary data.</text>
</comment>
<reference evidence="7 9" key="2">
    <citation type="submission" date="2018-08" db="EMBL/GenBank/DDBJ databases">
        <title>A genome reference for cultivated species of the human gut microbiota.</title>
        <authorList>
            <person name="Zou Y."/>
            <person name="Xue W."/>
            <person name="Luo G."/>
        </authorList>
    </citation>
    <scope>NUCLEOTIDE SEQUENCE [LARGE SCALE GENOMIC DNA]</scope>
    <source>
        <strain evidence="7 9">AF32-8AC</strain>
    </source>
</reference>
<evidence type="ECO:0000313" key="10">
    <source>
        <dbReference type="Proteomes" id="UP000811365"/>
    </source>
</evidence>